<dbReference type="HOGENOM" id="CLU_535131_0_0_4"/>
<evidence type="ECO:0000259" key="2">
    <source>
        <dbReference type="Pfam" id="PF20148"/>
    </source>
</evidence>
<keyword evidence="4" id="KW-1185">Reference proteome</keyword>
<evidence type="ECO:0000313" key="4">
    <source>
        <dbReference type="Proteomes" id="UP000002429"/>
    </source>
</evidence>
<dbReference type="KEGG" id="rme:Rmet_6258"/>
<protein>
    <submittedName>
        <fullName evidence="3">Rhs-related transmembrane protein</fullName>
    </submittedName>
</protein>
<evidence type="ECO:0000313" key="3">
    <source>
        <dbReference type="EMBL" id="ABF13117.1"/>
    </source>
</evidence>
<reference evidence="4" key="1">
    <citation type="journal article" date="2010" name="PLoS ONE">
        <title>The complete genome sequence of Cupriavidus metallidurans strain CH34, a master survivalist in harsh and anthropogenic environments.</title>
        <authorList>
            <person name="Janssen P.J."/>
            <person name="Van Houdt R."/>
            <person name="Moors H."/>
            <person name="Monsieurs P."/>
            <person name="Morin N."/>
            <person name="Michaux A."/>
            <person name="Benotmane M.A."/>
            <person name="Leys N."/>
            <person name="Vallaeys T."/>
            <person name="Lapidus A."/>
            <person name="Monchy S."/>
            <person name="Medigue C."/>
            <person name="Taghavi S."/>
            <person name="McCorkle S."/>
            <person name="Dunn J."/>
            <person name="van der Lelie D."/>
            <person name="Mergeay M."/>
        </authorList>
    </citation>
    <scope>NUCLEOTIDE SEQUENCE [LARGE SCALE GENOMIC DNA]</scope>
    <source>
        <strain evidence="4">ATCC 43123 / DSM 2839 / NBRC 102507 / CH34</strain>
    </source>
</reference>
<proteinExistence type="predicted"/>
<geneLocation type="plasmid" evidence="3 4">
    <name>pMOL28</name>
</geneLocation>
<sequence>MGRRHCLVLFLFFLQLIFCIGPSHAAERKTYWKLAAVPQGTKLNTDFLYSAPQDACPDAFQAFSAVYEYPTVRWYLKQDPYVERLVHCNAIILNTANQEIEYGSFATVERFFKCPDGLEFTNSAYICPVADWPEDSCGSGAKVALSFNGVSLASCKAREKSCPYGNPVFPGTGIKVATEIDYAAAGADALSLIRTYRSSFHIAPKNGFGAVWMHQYQKRLDTSIMYEPGGSVAALRGDGNYLRFFKSGSVWLSSEGRDRLIPSFSSTGAITGWQYESAEDGTVEAYDNTGLLRSVTALNGWQTGLVYSDATTPISIAPRSGLLIKIRGQFGREMQLIYDSRVRITRVVGPAGKATDYQYDNNNMLVTVTWSDQKIRQYHYEDSRFAYALTGITDEKGVRYATYAYDSLGRAISTEHAGGVDRFQFNVLGNGQTSVISPSGTGFTLSSELQGTVLRPTSASAACPECGDIAKSTSYDAAGKVRISVKVISGFGERDQGRKVVLRGQEIVA</sequence>
<dbReference type="EMBL" id="CP000355">
    <property type="protein sequence ID" value="ABF13117.1"/>
    <property type="molecule type" value="Genomic_DNA"/>
</dbReference>
<dbReference type="Proteomes" id="UP000002429">
    <property type="component" value="Plasmid pMOL28"/>
</dbReference>
<keyword evidence="3" id="KW-0614">Plasmid</keyword>
<keyword evidence="3" id="KW-0812">Transmembrane</keyword>
<dbReference type="RefSeq" id="WP_011514897.1">
    <property type="nucleotide sequence ID" value="NC_006525.1"/>
</dbReference>
<dbReference type="Pfam" id="PF20148">
    <property type="entry name" value="DUF6531"/>
    <property type="match status" value="1"/>
</dbReference>
<dbReference type="InterPro" id="IPR045351">
    <property type="entry name" value="DUF6531"/>
</dbReference>
<dbReference type="Gene3D" id="2.180.10.10">
    <property type="entry name" value="RHS repeat-associated core"/>
    <property type="match status" value="1"/>
</dbReference>
<gene>
    <name evidence="3" type="primary">rhsC</name>
    <name evidence="3" type="ordered locus">Rmet_6258</name>
</gene>
<evidence type="ECO:0000256" key="1">
    <source>
        <dbReference type="SAM" id="SignalP"/>
    </source>
</evidence>
<dbReference type="AlphaFoldDB" id="Q1L9Q9"/>
<keyword evidence="3" id="KW-0472">Membrane</keyword>
<feature type="chain" id="PRO_5004193224" evidence="1">
    <location>
        <begin position="26"/>
        <end position="509"/>
    </location>
</feature>
<organism evidence="3 4">
    <name type="scientific">Cupriavidus metallidurans (strain ATCC 43123 / DSM 2839 / NBRC 102507 / CH34)</name>
    <name type="common">Ralstonia metallidurans</name>
    <dbReference type="NCBI Taxonomy" id="266264"/>
    <lineage>
        <taxon>Bacteria</taxon>
        <taxon>Pseudomonadati</taxon>
        <taxon>Pseudomonadota</taxon>
        <taxon>Betaproteobacteria</taxon>
        <taxon>Burkholderiales</taxon>
        <taxon>Burkholderiaceae</taxon>
        <taxon>Cupriavidus</taxon>
    </lineage>
</organism>
<feature type="domain" description="DUF6531" evidence="2">
    <location>
        <begin position="165"/>
        <end position="244"/>
    </location>
</feature>
<accession>Q1L9Q9</accession>
<name>Q1L9Q9_CUPMC</name>
<keyword evidence="1" id="KW-0732">Signal</keyword>
<feature type="signal peptide" evidence="1">
    <location>
        <begin position="1"/>
        <end position="25"/>
    </location>
</feature>